<dbReference type="InterPro" id="IPR053013">
    <property type="entry name" value="LAT"/>
</dbReference>
<name>A0A5C3EIH2_9BASI</name>
<keyword evidence="3" id="KW-1185">Reference proteome</keyword>
<dbReference type="InterPro" id="IPR055100">
    <property type="entry name" value="GNAT_LYC1-like"/>
</dbReference>
<dbReference type="Pfam" id="PF22998">
    <property type="entry name" value="GNAT_LYC1-like"/>
    <property type="match status" value="1"/>
</dbReference>
<feature type="domain" description="LYC1 C-terminal" evidence="1">
    <location>
        <begin position="194"/>
        <end position="413"/>
    </location>
</feature>
<accession>A0A5C3EIH2</accession>
<dbReference type="PANTHER" id="PTHR34815:SF2">
    <property type="entry name" value="N-ACETYLTRANSFERASE DOMAIN-CONTAINING PROTEIN"/>
    <property type="match status" value="1"/>
</dbReference>
<organism evidence="2 3">
    <name type="scientific">Ustilago trichophora</name>
    <dbReference type="NCBI Taxonomy" id="86804"/>
    <lineage>
        <taxon>Eukaryota</taxon>
        <taxon>Fungi</taxon>
        <taxon>Dikarya</taxon>
        <taxon>Basidiomycota</taxon>
        <taxon>Ustilaginomycotina</taxon>
        <taxon>Ustilaginomycetes</taxon>
        <taxon>Ustilaginales</taxon>
        <taxon>Ustilaginaceae</taxon>
        <taxon>Ustilago</taxon>
    </lineage>
</organism>
<reference evidence="2 3" key="1">
    <citation type="submission" date="2018-03" db="EMBL/GenBank/DDBJ databases">
        <authorList>
            <person name="Guldener U."/>
        </authorList>
    </citation>
    <scope>NUCLEOTIDE SEQUENCE [LARGE SCALE GENOMIC DNA]</scope>
    <source>
        <strain evidence="2 3">NBRC100155</strain>
    </source>
</reference>
<evidence type="ECO:0000313" key="3">
    <source>
        <dbReference type="Proteomes" id="UP000324022"/>
    </source>
</evidence>
<dbReference type="Proteomes" id="UP000324022">
    <property type="component" value="Unassembled WGS sequence"/>
</dbReference>
<proteinExistence type="predicted"/>
<evidence type="ECO:0000313" key="2">
    <source>
        <dbReference type="EMBL" id="SPO30222.1"/>
    </source>
</evidence>
<evidence type="ECO:0000259" key="1">
    <source>
        <dbReference type="Pfam" id="PF22998"/>
    </source>
</evidence>
<dbReference type="PANTHER" id="PTHR34815">
    <property type="entry name" value="LYSINE ACETYLTRANSFERASE"/>
    <property type="match status" value="1"/>
</dbReference>
<gene>
    <name evidence="2" type="ORF">UTRI_05686</name>
</gene>
<dbReference type="EMBL" id="OOIN01000032">
    <property type="protein sequence ID" value="SPO30222.1"/>
    <property type="molecule type" value="Genomic_DNA"/>
</dbReference>
<protein>
    <recommendedName>
        <fullName evidence="1">LYC1 C-terminal domain-containing protein</fullName>
    </recommendedName>
</protein>
<sequence>MTTGYVLVPATEAQDQIATEREWVEWGQPLLTLDQFVTREKVILGTSDFSTTRRQRWVLVPADDTTTTDFLSACETYRRPILIKRPKEKVERGLSYSICSVFVPQNKRRLGYAGLMMKLLQQNLSPHGEVPSGLQEQENVEVKGSEAIVKGLDEEEGELGDGEKYGRNATCSFLYSDIGEYYSQFGWNVVGNRHVEWSPLSESSISLPENAEWLTVEGLSSLAKLDRDHLLTELEASSSTSIKFCIDDPDATSWRWLIKRTNFYATTLLPASSAKPTHFGLRIPGKNGKADSYAVWMFDYIERKIAILRLRFTSKEAFQQLVGAVRRQAAKFGMNKCLAWNVNLSSLGVELTHEDEDKVKQGVKVERFATELQGGSVVERHGSGASLPALAWYGDKKKGEKVEWVCNEYGWWC</sequence>
<dbReference type="OrthoDB" id="2020070at2759"/>
<dbReference type="AlphaFoldDB" id="A0A5C3EIH2"/>